<dbReference type="CDD" id="cd19769">
    <property type="entry name" value="Bbox2_TRIM16-like"/>
    <property type="match status" value="1"/>
</dbReference>
<proteinExistence type="predicted"/>
<dbReference type="SUPFAM" id="SSF49899">
    <property type="entry name" value="Concanavalin A-like lectins/glucanases"/>
    <property type="match status" value="1"/>
</dbReference>
<dbReference type="Proteomes" id="UP000694389">
    <property type="component" value="Unassembled WGS sequence"/>
</dbReference>
<evidence type="ECO:0000256" key="5">
    <source>
        <dbReference type="SAM" id="Coils"/>
    </source>
</evidence>
<dbReference type="InterPro" id="IPR013320">
    <property type="entry name" value="ConA-like_dom_sf"/>
</dbReference>
<dbReference type="InterPro" id="IPR051051">
    <property type="entry name" value="E3_ubiq-ligase_TRIM/RNF"/>
</dbReference>
<dbReference type="InterPro" id="IPR001870">
    <property type="entry name" value="B30.2/SPRY"/>
</dbReference>
<dbReference type="Pfam" id="PF00622">
    <property type="entry name" value="SPRY"/>
    <property type="match status" value="1"/>
</dbReference>
<dbReference type="InterPro" id="IPR043136">
    <property type="entry name" value="B30.2/SPRY_sf"/>
</dbReference>
<dbReference type="Pfam" id="PF25600">
    <property type="entry name" value="TRIM_CC"/>
    <property type="match status" value="1"/>
</dbReference>
<dbReference type="SUPFAM" id="SSF57845">
    <property type="entry name" value="B-box zinc-binding domain"/>
    <property type="match status" value="1"/>
</dbReference>
<dbReference type="Gene3D" id="3.30.160.60">
    <property type="entry name" value="Classic Zinc Finger"/>
    <property type="match status" value="1"/>
</dbReference>
<dbReference type="InterPro" id="IPR058030">
    <property type="entry name" value="TRIM8/14/16/25/29/45/65_CC"/>
</dbReference>
<evidence type="ECO:0000313" key="8">
    <source>
        <dbReference type="Ensembl" id="ENSDLAP00005074857.1"/>
    </source>
</evidence>
<evidence type="ECO:0000259" key="7">
    <source>
        <dbReference type="PROSITE" id="PS50188"/>
    </source>
</evidence>
<dbReference type="CDD" id="cd13733">
    <property type="entry name" value="SPRY_PRY_C-I_1"/>
    <property type="match status" value="1"/>
</dbReference>
<evidence type="ECO:0000256" key="4">
    <source>
        <dbReference type="PROSITE-ProRule" id="PRU00024"/>
    </source>
</evidence>
<evidence type="ECO:0000256" key="3">
    <source>
        <dbReference type="ARBA" id="ARBA00022833"/>
    </source>
</evidence>
<keyword evidence="9" id="KW-1185">Reference proteome</keyword>
<feature type="domain" description="B30.2/SPRY" evidence="7">
    <location>
        <begin position="277"/>
        <end position="486"/>
    </location>
</feature>
<dbReference type="Pfam" id="PF13765">
    <property type="entry name" value="PRY"/>
    <property type="match status" value="1"/>
</dbReference>
<dbReference type="PRINTS" id="PR01407">
    <property type="entry name" value="BUTYPHLNCDUF"/>
</dbReference>
<dbReference type="PROSITE" id="PS50119">
    <property type="entry name" value="ZF_BBOX"/>
    <property type="match status" value="1"/>
</dbReference>
<keyword evidence="2 4" id="KW-0863">Zinc-finger</keyword>
<dbReference type="InterPro" id="IPR003877">
    <property type="entry name" value="SPRY_dom"/>
</dbReference>
<dbReference type="Gene3D" id="4.10.830.40">
    <property type="match status" value="1"/>
</dbReference>
<dbReference type="Pfam" id="PF00643">
    <property type="entry name" value="zf-B_box"/>
    <property type="match status" value="1"/>
</dbReference>
<dbReference type="Gene3D" id="2.60.120.920">
    <property type="match status" value="1"/>
</dbReference>
<dbReference type="GeneTree" id="ENSGT01040000240385"/>
<dbReference type="GO" id="GO:0005737">
    <property type="term" value="C:cytoplasm"/>
    <property type="evidence" value="ECO:0007669"/>
    <property type="project" value="UniProtKB-ARBA"/>
</dbReference>
<dbReference type="SMART" id="SM00449">
    <property type="entry name" value="SPRY"/>
    <property type="match status" value="1"/>
</dbReference>
<evidence type="ECO:0000259" key="6">
    <source>
        <dbReference type="PROSITE" id="PS50119"/>
    </source>
</evidence>
<reference evidence="8" key="2">
    <citation type="submission" date="2025-09" db="UniProtKB">
        <authorList>
            <consortium name="Ensembl"/>
        </authorList>
    </citation>
    <scope>IDENTIFICATION</scope>
</reference>
<dbReference type="OrthoDB" id="6270329at2759"/>
<dbReference type="OMA" id="CWTLGSY"/>
<dbReference type="SMART" id="SM00336">
    <property type="entry name" value="BBOX"/>
    <property type="match status" value="1"/>
</dbReference>
<dbReference type="RefSeq" id="XP_051255618.1">
    <property type="nucleotide sequence ID" value="XM_051399658.1"/>
</dbReference>
<dbReference type="PANTHER" id="PTHR25465:SF32">
    <property type="entry name" value="BLOODTHIRSTY-RELATED GENE FAMILY, MEMBER 16 ISOFORM X1-RELATED"/>
    <property type="match status" value="1"/>
</dbReference>
<dbReference type="FunFam" id="2.60.120.920:FF:000004">
    <property type="entry name" value="Butyrophilin subfamily 1 member A1"/>
    <property type="match status" value="1"/>
</dbReference>
<dbReference type="GeneID" id="127363137"/>
<feature type="coiled-coil region" evidence="5">
    <location>
        <begin position="165"/>
        <end position="192"/>
    </location>
</feature>
<dbReference type="GO" id="GO:0008270">
    <property type="term" value="F:zinc ion binding"/>
    <property type="evidence" value="ECO:0007669"/>
    <property type="project" value="UniProtKB-KW"/>
</dbReference>
<keyword evidence="1" id="KW-0479">Metal-binding</keyword>
<dbReference type="Ensembl" id="ENSDLAT00005089134.1">
    <property type="protein sequence ID" value="ENSDLAP00005074857.1"/>
    <property type="gene ID" value="ENSDLAG00005012582.2"/>
</dbReference>
<evidence type="ECO:0000313" key="9">
    <source>
        <dbReference type="Proteomes" id="UP000694389"/>
    </source>
</evidence>
<dbReference type="InterPro" id="IPR006574">
    <property type="entry name" value="PRY"/>
</dbReference>
<accession>A0A8P4GGH1</accession>
<evidence type="ECO:0000256" key="1">
    <source>
        <dbReference type="ARBA" id="ARBA00022723"/>
    </source>
</evidence>
<sequence>MENKDFRNKVPCDLCSKTALKSCLVCLASYCNDHLQPHHTVHALKWHNLINPVATLEDRVCKKHSKTKEFFCRKDKSCICVVCLRDDHVMHKAVSLEEEFKDRKTKLTRVKKQVKDTLKKKSAMVQGIQNSVTQGRQEVDRSKAETIKAFNALVGLIETQKVWLIQLLEDKQKAAEQQAEALIRQLQLEITEDHRKSTELEELSKTEDDFRLLHGLPSVPHHSNTTHCFIARAQCLLHVETVRSAVAKMEDTLNEQMANIIREVNLVDKEEPVKEQMQMEDVFGDELGNIQRQHAKNVTLDPSTAHPSLLVSEDGKQVSYGGRNREVPTNPKRFDSLHFVLGNEGFSYGKFYYEVTLQGQTDWEVGMARETIGRKGLNVSLSPENGCWTLGSYSGCVQANTNPPVLLSLSEEPQKVGVFVDYEGGLVSFYDVDTRDLIYSFTGCAFSVPFLSNLLSFRIYRTRIFPLFRPSTEEDSDCAPLQITPI</sequence>
<dbReference type="InterPro" id="IPR003879">
    <property type="entry name" value="Butyrophylin_SPRY"/>
</dbReference>
<feature type="domain" description="B box-type" evidence="6">
    <location>
        <begin position="56"/>
        <end position="96"/>
    </location>
</feature>
<keyword evidence="3" id="KW-0862">Zinc</keyword>
<gene>
    <name evidence="8" type="primary">LOC127363137</name>
</gene>
<dbReference type="PROSITE" id="PS50188">
    <property type="entry name" value="B302_SPRY"/>
    <property type="match status" value="1"/>
</dbReference>
<dbReference type="PANTHER" id="PTHR25465">
    <property type="entry name" value="B-BOX DOMAIN CONTAINING"/>
    <property type="match status" value="1"/>
</dbReference>
<dbReference type="AlphaFoldDB" id="A0A8P4GGH1"/>
<evidence type="ECO:0000256" key="2">
    <source>
        <dbReference type="ARBA" id="ARBA00022771"/>
    </source>
</evidence>
<organism evidence="8 9">
    <name type="scientific">Dicentrarchus labrax</name>
    <name type="common">European seabass</name>
    <name type="synonym">Morone labrax</name>
    <dbReference type="NCBI Taxonomy" id="13489"/>
    <lineage>
        <taxon>Eukaryota</taxon>
        <taxon>Metazoa</taxon>
        <taxon>Chordata</taxon>
        <taxon>Craniata</taxon>
        <taxon>Vertebrata</taxon>
        <taxon>Euteleostomi</taxon>
        <taxon>Actinopterygii</taxon>
        <taxon>Neopterygii</taxon>
        <taxon>Teleostei</taxon>
        <taxon>Neoteleostei</taxon>
        <taxon>Acanthomorphata</taxon>
        <taxon>Eupercaria</taxon>
        <taxon>Moronidae</taxon>
        <taxon>Dicentrarchus</taxon>
    </lineage>
</organism>
<name>A0A8P4GGH1_DICLA</name>
<reference evidence="8" key="1">
    <citation type="submission" date="2025-08" db="UniProtKB">
        <authorList>
            <consortium name="Ensembl"/>
        </authorList>
    </citation>
    <scope>IDENTIFICATION</scope>
</reference>
<keyword evidence="5" id="KW-0175">Coiled coil</keyword>
<dbReference type="InterPro" id="IPR000315">
    <property type="entry name" value="Znf_B-box"/>
</dbReference>
<protein>
    <submittedName>
        <fullName evidence="8">Uncharacterized protein</fullName>
    </submittedName>
</protein>
<dbReference type="SMART" id="SM00589">
    <property type="entry name" value="PRY"/>
    <property type="match status" value="1"/>
</dbReference>